<protein>
    <submittedName>
        <fullName evidence="1">Uncharacterized protein</fullName>
    </submittedName>
</protein>
<sequence>MTVWDQRRARCQDLLPLLTFEWAENSSVFSMSLILETSNCSLANLPNRGNHRIQMNRKLDKYSNFEHILISHLLLELKFCQKSVQAVKLLTFQSISAEYTVCNKAGRRAENDLPTTFDKGQKIVL</sequence>
<dbReference type="Proteomes" id="UP000646548">
    <property type="component" value="Unassembled WGS sequence"/>
</dbReference>
<evidence type="ECO:0000313" key="1">
    <source>
        <dbReference type="EMBL" id="KAF6727900.1"/>
    </source>
</evidence>
<dbReference type="EMBL" id="WKFB01000296">
    <property type="protein sequence ID" value="KAF6727900.1"/>
    <property type="molecule type" value="Genomic_DNA"/>
</dbReference>
<comment type="caution">
    <text evidence="1">The sequence shown here is derived from an EMBL/GenBank/DDBJ whole genome shotgun (WGS) entry which is preliminary data.</text>
</comment>
<dbReference type="AlphaFoldDB" id="A0A834CE59"/>
<gene>
    <name evidence="1" type="ORF">FQA47_019535</name>
</gene>
<organism evidence="1 2">
    <name type="scientific">Oryzias melastigma</name>
    <name type="common">Marine medaka</name>
    <dbReference type="NCBI Taxonomy" id="30732"/>
    <lineage>
        <taxon>Eukaryota</taxon>
        <taxon>Metazoa</taxon>
        <taxon>Chordata</taxon>
        <taxon>Craniata</taxon>
        <taxon>Vertebrata</taxon>
        <taxon>Euteleostomi</taxon>
        <taxon>Actinopterygii</taxon>
        <taxon>Neopterygii</taxon>
        <taxon>Teleostei</taxon>
        <taxon>Neoteleostei</taxon>
        <taxon>Acanthomorphata</taxon>
        <taxon>Ovalentaria</taxon>
        <taxon>Atherinomorphae</taxon>
        <taxon>Beloniformes</taxon>
        <taxon>Adrianichthyidae</taxon>
        <taxon>Oryziinae</taxon>
        <taxon>Oryzias</taxon>
    </lineage>
</organism>
<proteinExistence type="predicted"/>
<reference evidence="1" key="1">
    <citation type="journal article" name="BMC Genomics">
        <title>Long-read sequencing and de novo genome assembly of marine medaka (Oryzias melastigma).</title>
        <authorList>
            <person name="Liang P."/>
            <person name="Saqib H.S.A."/>
            <person name="Ni X."/>
            <person name="Shen Y."/>
        </authorList>
    </citation>
    <scope>NUCLEOTIDE SEQUENCE</scope>
    <source>
        <strain evidence="1">Bigg-433</strain>
    </source>
</reference>
<evidence type="ECO:0000313" key="2">
    <source>
        <dbReference type="Proteomes" id="UP000646548"/>
    </source>
</evidence>
<accession>A0A834CE59</accession>
<name>A0A834CE59_ORYME</name>